<evidence type="ECO:0000256" key="1">
    <source>
        <dbReference type="SAM" id="Coils"/>
    </source>
</evidence>
<sequence>MFLNPTAGSKPEEAMLVDSMEVDVPVFLVREAPTWVEPIKEFLINGTCRLTKMSQEGSRGGPRPIPSSTERYTKEVLPVSSKVWNRKREKRCWWKFTKENVGIMPHQGRWWQKCSGTDSTGPLHWKMLRICHHSKTPTASSGEEVSVDRVSDGLETELAQSEAGTGSSTQATGNQGETGSSSQGTGIDLNSYTRGAWMGSDVTQAKIDWLYRSRRMPEEVWCRIPGEERRPEPQPGERVVFSAHFERGLGLPASDFFRSFLDFYELQPHHLPGNSIFFLSSFATFMEGYVGMTPSVDNFSFFYYLRKNSIQDKNLPPPKPLVRCGGCILSPRQGSPFFKLSGLESVRTWQKSFFYVRNGGPEDFINLPEYVPGPPSTKNWLHNPKDDKESIRIGLFVQKNKEETNLSADDLVMTFLSHRVLPLQRRAHKICQMRGRMDPARITTHQLSASDLVLKAKQICQNSLRPSGKYGLAPYSRSNSPPRQNFRRIRQEEQASYAPNRRFQDDCDPDPYLKGKHTMGPTYTKHPGLRPAGANPEVVEHAVPVSAEVGQEFLDNLASRGRKKKAPAPEAGTSDAPPAKRSRKEVVGGKQVTAKHYRKREMPVASGPALKISKSATGMRPEGSEDAARASPPPQPSPVPSGAGKSPASSRGGNTSAGRAAPETSHHRAEEDFFSPPEAEDTGASNIGAGSEDTGRAEPLVPPVPKKKATASPSKTVPETSAPATSPPAKEVPEASAPTKDAPPSPPAASTGKSAAADPARPEGTKLTAQQLAVVVTAATSPSSGSQSLPGPAAGYAEKVEPGGLVSGDPRLGKDKLPVVDPSGPRSTAQHLSRLKRAVKEFDTAWHDASGNVVGTLDTRKQLFEELLWEHRFLSEAHSKCQALPEVSFEDLSAQLSTLKAEKEQLVVEHRKALDAQEKISAELKDELMQAELRHAHELKDAHAAAEAKLDESLKEFTNSSAVLRAELEEESRARKEAQDRIATLTTDQAEYDRLVIQADTLALQLFPDSQPFAQKRVTERRVEQALSNPDAPWDPYDHLVALAARISHMRAVDRHLVELPERAIQIFKVLWPGEAVPANLTLLSDRLRDAGRRFREWKCSAARAGADAALRIACSWYEDLDLDAFHSLRGDAPTDKDPVLTAKRQDRAYRIAEFAPTHTFIPPPPGVRDEISDDEEEDVEDKEDEESAEGDAPPEQGDAPPEAPEAGAQPPVA</sequence>
<gene>
    <name evidence="4" type="ORF">QYE76_000144</name>
</gene>
<keyword evidence="5" id="KW-1185">Reference proteome</keyword>
<dbReference type="PANTHER" id="PTHR33026:SF7">
    <property type="entry name" value="OS03G0100275 PROTEIN"/>
    <property type="match status" value="1"/>
</dbReference>
<reference evidence="4" key="1">
    <citation type="submission" date="2023-07" db="EMBL/GenBank/DDBJ databases">
        <title>A chromosome-level genome assembly of Lolium multiflorum.</title>
        <authorList>
            <person name="Chen Y."/>
            <person name="Copetti D."/>
            <person name="Kolliker R."/>
            <person name="Studer B."/>
        </authorList>
    </citation>
    <scope>NUCLEOTIDE SEQUENCE</scope>
    <source>
        <strain evidence="4">02402/16</strain>
        <tissue evidence="4">Leaf</tissue>
    </source>
</reference>
<feature type="region of interest" description="Disordered" evidence="2">
    <location>
        <begin position="1154"/>
        <end position="1214"/>
    </location>
</feature>
<evidence type="ECO:0000259" key="3">
    <source>
        <dbReference type="Pfam" id="PF04195"/>
    </source>
</evidence>
<evidence type="ECO:0000256" key="2">
    <source>
        <dbReference type="SAM" id="MobiDB-lite"/>
    </source>
</evidence>
<feature type="compositionally biased region" description="Polar residues" evidence="2">
    <location>
        <begin position="158"/>
        <end position="171"/>
    </location>
</feature>
<feature type="compositionally biased region" description="Low complexity" evidence="2">
    <location>
        <begin position="720"/>
        <end position="729"/>
    </location>
</feature>
<feature type="compositionally biased region" description="Low complexity" evidence="2">
    <location>
        <begin position="767"/>
        <end position="795"/>
    </location>
</feature>
<feature type="domain" description="Transposase (putative) gypsy type" evidence="3">
    <location>
        <begin position="239"/>
        <end position="306"/>
    </location>
</feature>
<dbReference type="AlphaFoldDB" id="A0AAD8RIP7"/>
<proteinExistence type="predicted"/>
<dbReference type="Pfam" id="PF04195">
    <property type="entry name" value="Transposase_28"/>
    <property type="match status" value="1"/>
</dbReference>
<evidence type="ECO:0000313" key="4">
    <source>
        <dbReference type="EMBL" id="KAK1625829.1"/>
    </source>
</evidence>
<comment type="caution">
    <text evidence="4">The sequence shown here is derived from an EMBL/GenBank/DDBJ whole genome shotgun (WGS) entry which is preliminary data.</text>
</comment>
<feature type="region of interest" description="Disordered" evidence="2">
    <location>
        <begin position="559"/>
        <end position="828"/>
    </location>
</feature>
<feature type="compositionally biased region" description="Acidic residues" evidence="2">
    <location>
        <begin position="1172"/>
        <end position="1190"/>
    </location>
</feature>
<feature type="compositionally biased region" description="Low complexity" evidence="2">
    <location>
        <begin position="1191"/>
        <end position="1214"/>
    </location>
</feature>
<evidence type="ECO:0000313" key="5">
    <source>
        <dbReference type="Proteomes" id="UP001231189"/>
    </source>
</evidence>
<feature type="coiled-coil region" evidence="1">
    <location>
        <begin position="889"/>
        <end position="988"/>
    </location>
</feature>
<feature type="region of interest" description="Disordered" evidence="2">
    <location>
        <begin position="495"/>
        <end position="534"/>
    </location>
</feature>
<feature type="region of interest" description="Disordered" evidence="2">
    <location>
        <begin position="136"/>
        <end position="186"/>
    </location>
</feature>
<accession>A0AAD8RIP7</accession>
<feature type="compositionally biased region" description="Low complexity" evidence="2">
    <location>
        <begin position="172"/>
        <end position="186"/>
    </location>
</feature>
<dbReference type="InterPro" id="IPR007321">
    <property type="entry name" value="Transposase_28"/>
</dbReference>
<name>A0AAD8RIP7_LOLMU</name>
<dbReference type="PANTHER" id="PTHR33026">
    <property type="entry name" value="OS06G0360600 PROTEIN"/>
    <property type="match status" value="1"/>
</dbReference>
<feature type="compositionally biased region" description="Polar residues" evidence="2">
    <location>
        <begin position="647"/>
        <end position="657"/>
    </location>
</feature>
<dbReference type="Proteomes" id="UP001231189">
    <property type="component" value="Unassembled WGS sequence"/>
</dbReference>
<protein>
    <recommendedName>
        <fullName evidence="3">Transposase (putative) gypsy type domain-containing protein</fullName>
    </recommendedName>
</protein>
<dbReference type="EMBL" id="JAUUTY010000005">
    <property type="protein sequence ID" value="KAK1625829.1"/>
    <property type="molecule type" value="Genomic_DNA"/>
</dbReference>
<organism evidence="4 5">
    <name type="scientific">Lolium multiflorum</name>
    <name type="common">Italian ryegrass</name>
    <name type="synonym">Lolium perenne subsp. multiflorum</name>
    <dbReference type="NCBI Taxonomy" id="4521"/>
    <lineage>
        <taxon>Eukaryota</taxon>
        <taxon>Viridiplantae</taxon>
        <taxon>Streptophyta</taxon>
        <taxon>Embryophyta</taxon>
        <taxon>Tracheophyta</taxon>
        <taxon>Spermatophyta</taxon>
        <taxon>Magnoliopsida</taxon>
        <taxon>Liliopsida</taxon>
        <taxon>Poales</taxon>
        <taxon>Poaceae</taxon>
        <taxon>BOP clade</taxon>
        <taxon>Pooideae</taxon>
        <taxon>Poodae</taxon>
        <taxon>Poeae</taxon>
        <taxon>Poeae Chloroplast Group 2 (Poeae type)</taxon>
        <taxon>Loliodinae</taxon>
        <taxon>Loliinae</taxon>
        <taxon>Lolium</taxon>
    </lineage>
</organism>
<keyword evidence="1" id="KW-0175">Coiled coil</keyword>